<feature type="region of interest" description="Disordered" evidence="2">
    <location>
        <begin position="50"/>
        <end position="69"/>
    </location>
</feature>
<dbReference type="EMBL" id="KZ678132">
    <property type="protein sequence ID" value="PSN70272.1"/>
    <property type="molecule type" value="Genomic_DNA"/>
</dbReference>
<feature type="compositionally biased region" description="Low complexity" evidence="2">
    <location>
        <begin position="250"/>
        <end position="262"/>
    </location>
</feature>
<feature type="region of interest" description="Disordered" evidence="2">
    <location>
        <begin position="250"/>
        <end position="278"/>
    </location>
</feature>
<evidence type="ECO:0000313" key="4">
    <source>
        <dbReference type="EMBL" id="PSN70272.1"/>
    </source>
</evidence>
<dbReference type="InterPro" id="IPR030379">
    <property type="entry name" value="G_SEPTIN_dom"/>
</dbReference>
<accession>A0A2T2NXX6</accession>
<dbReference type="Proteomes" id="UP000240883">
    <property type="component" value="Unassembled WGS sequence"/>
</dbReference>
<keyword evidence="5" id="KW-1185">Reference proteome</keyword>
<keyword evidence="1" id="KW-0547">Nucleotide-binding</keyword>
<sequence>MRPSSGGDPLPAARPRSRSRKSSLADHVPAHSGPPSCHVPTAFFLRSEDEMEQSLSASQSTASPGRLRESATFGVQSLADTLEAAFGSESGVMDKMASKQPDSSKSSPARPHKRKASNHATSTSTPLTPLNLEAPSPMPTSALPSTPKSVSLQSLKLSDEESAVDDAASQAIASSSEEEDEDTQHGEFMSFPQLVMPSIQMPTRRPFTDKGKAMGKLKVLVAGESGVGKSSLIRSIVQLCEDIVHVDSFSPSQSFSQAPPQSKSRKRKSSSPSTTSITEIHASTKSYPYWWTELEESRVLRRRKSGTDVVLERNLCFVDTPGFTEAGSKTDDTNLVVDYVEHLLYQTASVPSLEDSDLLGIISGAGGVSVDVVLYLLPPSHDISKHIDFMQRLCALTNVIPLIAKSDTLPPAELVAIKTSILARLQTTSIKPFFFGKALDDALLAVQGLSIVQATEEVEPTQYPFPAPTYPYAVSAITGPDTDTMDASLLMSPDYVQPLLPSELAILVNQVFDPDSIAWLRYSAAKKFLSWRRRAKLPSDPLGLSGISRSLRQGSISGSSVGLNGPTMNPSSASSIFSAASPSGVLVPRATSPFYLSNSHYNSTLQSPNLASSPALSHTYPETLDHPTDFSLARYTNYAQGEQRLAEVRLAKWATDLQRSIRNERERFEEVQRSERAKWLLERVGEEVKNGNIVTSPSGSPRAEWAVVRRDGKEVHKAMPVYRKVGVMDSRDPLGLCEFSDEFRKRGFVLVKVLGGMSVAGAVVVAVVKACGVETGLPEGGVWSWLIGSGE</sequence>
<dbReference type="PANTHER" id="PTHR18884">
    <property type="entry name" value="SEPTIN"/>
    <property type="match status" value="1"/>
</dbReference>
<dbReference type="InterPro" id="IPR025662">
    <property type="entry name" value="Sigma_54_int_dom_ATP-bd_1"/>
</dbReference>
<dbReference type="PROSITE" id="PS51719">
    <property type="entry name" value="G_SEPTIN"/>
    <property type="match status" value="1"/>
</dbReference>
<dbReference type="STRING" id="1448308.A0A2T2NXX6"/>
<name>A0A2T2NXX6_CORCC</name>
<dbReference type="SUPFAM" id="SSF52540">
    <property type="entry name" value="P-loop containing nucleoside triphosphate hydrolases"/>
    <property type="match status" value="1"/>
</dbReference>
<feature type="compositionally biased region" description="Low complexity" evidence="2">
    <location>
        <begin position="121"/>
        <end position="130"/>
    </location>
</feature>
<feature type="domain" description="Septin-type G" evidence="3">
    <location>
        <begin position="213"/>
        <end position="538"/>
    </location>
</feature>
<evidence type="ECO:0000256" key="1">
    <source>
        <dbReference type="RuleBase" id="RU004560"/>
    </source>
</evidence>
<evidence type="ECO:0000259" key="3">
    <source>
        <dbReference type="PROSITE" id="PS51719"/>
    </source>
</evidence>
<dbReference type="PROSITE" id="PS00675">
    <property type="entry name" value="SIGMA54_INTERACT_1"/>
    <property type="match status" value="1"/>
</dbReference>
<dbReference type="InterPro" id="IPR027417">
    <property type="entry name" value="P-loop_NTPase"/>
</dbReference>
<keyword evidence="1" id="KW-0342">GTP-binding</keyword>
<dbReference type="AlphaFoldDB" id="A0A2T2NXX6"/>
<evidence type="ECO:0000313" key="5">
    <source>
        <dbReference type="Proteomes" id="UP000240883"/>
    </source>
</evidence>
<gene>
    <name evidence="4" type="ORF">BS50DRAFT_571555</name>
</gene>
<feature type="compositionally biased region" description="Polar residues" evidence="2">
    <location>
        <begin position="53"/>
        <end position="63"/>
    </location>
</feature>
<protein>
    <recommendedName>
        <fullName evidence="3">Septin-type G domain-containing protein</fullName>
    </recommendedName>
</protein>
<organism evidence="4 5">
    <name type="scientific">Corynespora cassiicola Philippines</name>
    <dbReference type="NCBI Taxonomy" id="1448308"/>
    <lineage>
        <taxon>Eukaryota</taxon>
        <taxon>Fungi</taxon>
        <taxon>Dikarya</taxon>
        <taxon>Ascomycota</taxon>
        <taxon>Pezizomycotina</taxon>
        <taxon>Dothideomycetes</taxon>
        <taxon>Pleosporomycetidae</taxon>
        <taxon>Pleosporales</taxon>
        <taxon>Corynesporascaceae</taxon>
        <taxon>Corynespora</taxon>
    </lineage>
</organism>
<evidence type="ECO:0000256" key="2">
    <source>
        <dbReference type="SAM" id="MobiDB-lite"/>
    </source>
</evidence>
<reference evidence="4 5" key="1">
    <citation type="journal article" date="2018" name="Front. Microbiol.">
        <title>Genome-Wide Analysis of Corynespora cassiicola Leaf Fall Disease Putative Effectors.</title>
        <authorList>
            <person name="Lopez D."/>
            <person name="Ribeiro S."/>
            <person name="Label P."/>
            <person name="Fumanal B."/>
            <person name="Venisse J.S."/>
            <person name="Kohler A."/>
            <person name="de Oliveira R.R."/>
            <person name="Labutti K."/>
            <person name="Lipzen A."/>
            <person name="Lail K."/>
            <person name="Bauer D."/>
            <person name="Ohm R.A."/>
            <person name="Barry K.W."/>
            <person name="Spatafora J."/>
            <person name="Grigoriev I.V."/>
            <person name="Martin F.M."/>
            <person name="Pujade-Renaud V."/>
        </authorList>
    </citation>
    <scope>NUCLEOTIDE SEQUENCE [LARGE SCALE GENOMIC DNA]</scope>
    <source>
        <strain evidence="4 5">Philippines</strain>
    </source>
</reference>
<dbReference type="Gene3D" id="3.40.50.300">
    <property type="entry name" value="P-loop containing nucleotide triphosphate hydrolases"/>
    <property type="match status" value="1"/>
</dbReference>
<feature type="compositionally biased region" description="Polar residues" evidence="2">
    <location>
        <begin position="142"/>
        <end position="156"/>
    </location>
</feature>
<proteinExistence type="inferred from homology"/>
<feature type="region of interest" description="Disordered" evidence="2">
    <location>
        <begin position="1"/>
        <end position="45"/>
    </location>
</feature>
<dbReference type="OrthoDB" id="4150765at2759"/>
<dbReference type="GO" id="GO:0005525">
    <property type="term" value="F:GTP binding"/>
    <property type="evidence" value="ECO:0007669"/>
    <property type="project" value="UniProtKB-KW"/>
</dbReference>
<dbReference type="Pfam" id="PF00735">
    <property type="entry name" value="Septin"/>
    <property type="match status" value="1"/>
</dbReference>
<feature type="region of interest" description="Disordered" evidence="2">
    <location>
        <begin position="87"/>
        <end position="184"/>
    </location>
</feature>
<feature type="compositionally biased region" description="Low complexity" evidence="2">
    <location>
        <begin position="165"/>
        <end position="175"/>
    </location>
</feature>
<comment type="similarity">
    <text evidence="1">Belongs to the TRAFAC class TrmE-Era-EngA-EngB-Septin-like GTPase superfamily. Septin GTPase family.</text>
</comment>